<sequence>MTDTAQAADTLSRYDQAAQVLDSIFGPAWREKQKETGFKAVDDFQRIAVESCYADVWSRDTLDYKTRSAICLSILATRGSHEEFKMHVEAALANGWTHEEIFEIVLNFIPYIGVPKSMQALKVAGATFKELFERDVAAAEAN</sequence>
<dbReference type="PANTHER" id="PTHR33570:SF2">
    <property type="entry name" value="CARBOXYMUCONOLACTONE DECARBOXYLASE-LIKE DOMAIN-CONTAINING PROTEIN"/>
    <property type="match status" value="1"/>
</dbReference>
<dbReference type="EMBL" id="CP045810">
    <property type="protein sequence ID" value="QHN38544.1"/>
    <property type="molecule type" value="Genomic_DNA"/>
</dbReference>
<dbReference type="RefSeq" id="WP_005188017.1">
    <property type="nucleotide sequence ID" value="NZ_CP045804.1"/>
</dbReference>
<reference evidence="1" key="1">
    <citation type="journal article" date="2021" name="Nat. Microbiol.">
        <title>Cocultivation of an ultrasmall environmental parasitic bacterium with lytic ability against bacteria associated with wastewater foams.</title>
        <authorList>
            <person name="Batinovic S."/>
            <person name="Rose J.J.A."/>
            <person name="Ratcliffe J."/>
            <person name="Seviour R.J."/>
            <person name="Petrovski S."/>
        </authorList>
    </citation>
    <scope>NUCLEOTIDE SEQUENCE</scope>
    <source>
        <strain evidence="1">CON44</strain>
    </source>
</reference>
<protein>
    <submittedName>
        <fullName evidence="1">Uncharacterized protein</fullName>
    </submittedName>
</protein>
<dbReference type="AlphaFoldDB" id="A0A857KU63"/>
<dbReference type="GO" id="GO:0051920">
    <property type="term" value="F:peroxiredoxin activity"/>
    <property type="evidence" value="ECO:0007669"/>
    <property type="project" value="InterPro"/>
</dbReference>
<name>A0A857KU63_9ACTN</name>
<gene>
    <name evidence="1" type="ORF">GII30_04565</name>
</gene>
<dbReference type="Gene3D" id="1.20.1290.10">
    <property type="entry name" value="AhpD-like"/>
    <property type="match status" value="1"/>
</dbReference>
<evidence type="ECO:0000313" key="1">
    <source>
        <dbReference type="EMBL" id="QHN38544.1"/>
    </source>
</evidence>
<dbReference type="InterPro" id="IPR029032">
    <property type="entry name" value="AhpD-like"/>
</dbReference>
<dbReference type="PANTHER" id="PTHR33570">
    <property type="entry name" value="4-CARBOXYMUCONOLACTONE DECARBOXYLASE FAMILY PROTEIN"/>
    <property type="match status" value="1"/>
</dbReference>
<dbReference type="SUPFAM" id="SSF69118">
    <property type="entry name" value="AhpD-like"/>
    <property type="match status" value="1"/>
</dbReference>
<dbReference type="Pfam" id="PF02627">
    <property type="entry name" value="CMD"/>
    <property type="match status" value="1"/>
</dbReference>
<dbReference type="InterPro" id="IPR052512">
    <property type="entry name" value="4CMD/NDH-1_regulator"/>
</dbReference>
<accession>A0A857KU63</accession>
<organism evidence="1">
    <name type="scientific">Gordonia amarae</name>
    <dbReference type="NCBI Taxonomy" id="36821"/>
    <lineage>
        <taxon>Bacteria</taxon>
        <taxon>Bacillati</taxon>
        <taxon>Actinomycetota</taxon>
        <taxon>Actinomycetes</taxon>
        <taxon>Mycobacteriales</taxon>
        <taxon>Gordoniaceae</taxon>
        <taxon>Gordonia</taxon>
    </lineage>
</organism>
<proteinExistence type="predicted"/>
<dbReference type="InterPro" id="IPR003779">
    <property type="entry name" value="CMD-like"/>
</dbReference>